<organism evidence="1 2">
    <name type="scientific">Gimesia panareensis</name>
    <dbReference type="NCBI Taxonomy" id="2527978"/>
    <lineage>
        <taxon>Bacteria</taxon>
        <taxon>Pseudomonadati</taxon>
        <taxon>Planctomycetota</taxon>
        <taxon>Planctomycetia</taxon>
        <taxon>Planctomycetales</taxon>
        <taxon>Planctomycetaceae</taxon>
        <taxon>Gimesia</taxon>
    </lineage>
</organism>
<evidence type="ECO:0000313" key="1">
    <source>
        <dbReference type="EMBL" id="QDV17146.1"/>
    </source>
</evidence>
<dbReference type="EMBL" id="CP036317">
    <property type="protein sequence ID" value="QDV17146.1"/>
    <property type="molecule type" value="Genomic_DNA"/>
</dbReference>
<gene>
    <name evidence="1" type="ORF">Pan153_17810</name>
</gene>
<sequence length="177" mass="19223">MGRPTPLFTTRNDLLNWLGPISAIRKLAVTETGMFDSPAVQTFSLEQCDDMGVSATGNSITDKGYLIHDESTTIEIREVPQERGGVRYSVDQQMNPQTVGLKAGGTFGEKMVIAGQLGPGTGDATSDELAKMLLKELRKQFTKIKSYYVGNEAESLLDSGARLTINSAASIKYDLVR</sequence>
<name>A0A518FLA6_9PLAN</name>
<accession>A0A518FLA6</accession>
<dbReference type="AlphaFoldDB" id="A0A518FLA6"/>
<evidence type="ECO:0000313" key="2">
    <source>
        <dbReference type="Proteomes" id="UP000320839"/>
    </source>
</evidence>
<proteinExistence type="predicted"/>
<protein>
    <submittedName>
        <fullName evidence="1">Uncharacterized protein</fullName>
    </submittedName>
</protein>
<dbReference type="Proteomes" id="UP000320839">
    <property type="component" value="Chromosome"/>
</dbReference>
<reference evidence="1 2" key="1">
    <citation type="submission" date="2019-02" db="EMBL/GenBank/DDBJ databases">
        <title>Deep-cultivation of Planctomycetes and their phenomic and genomic characterization uncovers novel biology.</title>
        <authorList>
            <person name="Wiegand S."/>
            <person name="Jogler M."/>
            <person name="Boedeker C."/>
            <person name="Pinto D."/>
            <person name="Vollmers J."/>
            <person name="Rivas-Marin E."/>
            <person name="Kohn T."/>
            <person name="Peeters S.H."/>
            <person name="Heuer A."/>
            <person name="Rast P."/>
            <person name="Oberbeckmann S."/>
            <person name="Bunk B."/>
            <person name="Jeske O."/>
            <person name="Meyerdierks A."/>
            <person name="Storesund J.E."/>
            <person name="Kallscheuer N."/>
            <person name="Luecker S."/>
            <person name="Lage O.M."/>
            <person name="Pohl T."/>
            <person name="Merkel B.J."/>
            <person name="Hornburger P."/>
            <person name="Mueller R.-W."/>
            <person name="Bruemmer F."/>
            <person name="Labrenz M."/>
            <person name="Spormann A.M."/>
            <person name="Op den Camp H."/>
            <person name="Overmann J."/>
            <person name="Amann R."/>
            <person name="Jetten M.S.M."/>
            <person name="Mascher T."/>
            <person name="Medema M.H."/>
            <person name="Devos D.P."/>
            <person name="Kaster A.-K."/>
            <person name="Ovreas L."/>
            <person name="Rohde M."/>
            <person name="Galperin M.Y."/>
            <person name="Jogler C."/>
        </authorList>
    </citation>
    <scope>NUCLEOTIDE SEQUENCE [LARGE SCALE GENOMIC DNA]</scope>
    <source>
        <strain evidence="1 2">Pan153</strain>
    </source>
</reference>